<comment type="caution">
    <text evidence="4">The sequence shown here is derived from an EMBL/GenBank/DDBJ whole genome shotgun (WGS) entry which is preliminary data.</text>
</comment>
<evidence type="ECO:0000259" key="3">
    <source>
        <dbReference type="Pfam" id="PF19289"/>
    </source>
</evidence>
<dbReference type="InterPro" id="IPR036059">
    <property type="entry name" value="TldD/PmbA_sf"/>
</dbReference>
<gene>
    <name evidence="4" type="ORF">ENU78_07960</name>
</gene>
<dbReference type="GO" id="GO:0008237">
    <property type="term" value="F:metallopeptidase activity"/>
    <property type="evidence" value="ECO:0007669"/>
    <property type="project" value="InterPro"/>
</dbReference>
<dbReference type="InterPro" id="IPR035068">
    <property type="entry name" value="TldD/PmbA_N"/>
</dbReference>
<proteinExistence type="inferred from homology"/>
<feature type="domain" description="Metalloprotease TldD/E N-terminal" evidence="2">
    <location>
        <begin position="24"/>
        <end position="84"/>
    </location>
</feature>
<evidence type="ECO:0000259" key="2">
    <source>
        <dbReference type="Pfam" id="PF01523"/>
    </source>
</evidence>
<dbReference type="SUPFAM" id="SSF111283">
    <property type="entry name" value="Putative modulator of DNA gyrase, PmbA/TldD"/>
    <property type="match status" value="1"/>
</dbReference>
<dbReference type="AlphaFoldDB" id="A0A7V3ZK00"/>
<dbReference type="EMBL" id="DTDV01000020">
    <property type="protein sequence ID" value="HGK24343.1"/>
    <property type="molecule type" value="Genomic_DNA"/>
</dbReference>
<dbReference type="PANTHER" id="PTHR43666:SF1">
    <property type="entry name" value="CONSERVED PROTEIN"/>
    <property type="match status" value="1"/>
</dbReference>
<comment type="similarity">
    <text evidence="1">Belongs to the peptidase U62 family.</text>
</comment>
<dbReference type="GO" id="GO:0006508">
    <property type="term" value="P:proteolysis"/>
    <property type="evidence" value="ECO:0007669"/>
    <property type="project" value="InterPro"/>
</dbReference>
<feature type="domain" description="Metalloprotease TldD/E C-terminal" evidence="3">
    <location>
        <begin position="214"/>
        <end position="435"/>
    </location>
</feature>
<accession>A0A7V3ZK00</accession>
<evidence type="ECO:0000313" key="4">
    <source>
        <dbReference type="EMBL" id="HGK24343.1"/>
    </source>
</evidence>
<organism evidence="4">
    <name type="scientific">Dictyoglomus thermophilum</name>
    <dbReference type="NCBI Taxonomy" id="14"/>
    <lineage>
        <taxon>Bacteria</taxon>
        <taxon>Pseudomonadati</taxon>
        <taxon>Dictyoglomota</taxon>
        <taxon>Dictyoglomia</taxon>
        <taxon>Dictyoglomales</taxon>
        <taxon>Dictyoglomaceae</taxon>
        <taxon>Dictyoglomus</taxon>
    </lineage>
</organism>
<dbReference type="Gene3D" id="3.30.2290.10">
    <property type="entry name" value="PmbA/TldD superfamily"/>
    <property type="match status" value="1"/>
</dbReference>
<dbReference type="Pfam" id="PF19289">
    <property type="entry name" value="PmbA_TldD_3rd"/>
    <property type="match status" value="1"/>
</dbReference>
<dbReference type="PANTHER" id="PTHR43666">
    <property type="entry name" value="TLDD PROTEIN"/>
    <property type="match status" value="1"/>
</dbReference>
<protein>
    <submittedName>
        <fullName evidence="4">TldD/PmbA family protein</fullName>
    </submittedName>
</protein>
<reference evidence="4" key="1">
    <citation type="journal article" date="2020" name="mSystems">
        <title>Genome- and Community-Level Interaction Insights into Carbon Utilization and Element Cycling Functions of Hydrothermarchaeota in Hydrothermal Sediment.</title>
        <authorList>
            <person name="Zhou Z."/>
            <person name="Liu Y."/>
            <person name="Xu W."/>
            <person name="Pan J."/>
            <person name="Luo Z.H."/>
            <person name="Li M."/>
        </authorList>
    </citation>
    <scope>NUCLEOTIDE SEQUENCE [LARGE SCALE GENOMIC DNA]</scope>
    <source>
        <strain evidence="4">SpSt-70</strain>
    </source>
</reference>
<sequence>MWGEDKILSLLKDIINKIPFERKEVSLSINSQELTRFANNTIHQNVAEENLSLTMRVGEGKRKIIVNTSDIDKEKIDKLIQDLYDLLKAQPETEELYLPESEPIPEYEKNLIAPSPELRADLVKNFIEKAEKHNLDAFGALSENTTEFGIINSNGVEAYATYSYAHGKVMYMGEGSGYQEELGKNLVSINFEKLSERALQKCIDSRNPEEIDPGIYTVILEPLAVGELFEMLSYFGFSAKAVQEKRSFLNLYMGQKIFKEFINVFDDGLNPEGIVIPIDFEGVPKKRVDLIKNGVPIGPVYDTATAAKEGKKSTGHALPPPSWGPAPLNLFFTPGEKTLEEIISETEKGILVTRFHYVNAFLDPIKVLATGMTRDGTFLIENGKIKKPLKNLRFTQSFVEALANVVDISNEAILVPSMGFSKVPAIKVENFNFTGKTEF</sequence>
<dbReference type="RefSeq" id="WP_149122266.1">
    <property type="nucleotide sequence ID" value="NZ_VTFL01000001.1"/>
</dbReference>
<dbReference type="InterPro" id="IPR002510">
    <property type="entry name" value="Metalloprtase-TldD/E_N"/>
</dbReference>
<dbReference type="Pfam" id="PF01523">
    <property type="entry name" value="PmbA_TldD_1st"/>
    <property type="match status" value="1"/>
</dbReference>
<evidence type="ECO:0000256" key="1">
    <source>
        <dbReference type="ARBA" id="ARBA00005836"/>
    </source>
</evidence>
<name>A0A7V3ZK00_DICTH</name>
<dbReference type="InterPro" id="IPR045569">
    <property type="entry name" value="Metalloprtase-TldD/E_C"/>
</dbReference>